<protein>
    <recommendedName>
        <fullName evidence="4">Alginate lyase domain-containing protein</fullName>
    </recommendedName>
</protein>
<evidence type="ECO:0000313" key="3">
    <source>
        <dbReference type="Proteomes" id="UP000007523"/>
    </source>
</evidence>
<keyword evidence="3" id="KW-1185">Reference proteome</keyword>
<dbReference type="RefSeq" id="WP_014369353.1">
    <property type="nucleotide sequence ID" value="NC_016935.1"/>
</dbReference>
<dbReference type="Proteomes" id="UP000007523">
    <property type="component" value="Chromosome"/>
</dbReference>
<dbReference type="Gene3D" id="2.70.98.70">
    <property type="match status" value="1"/>
</dbReference>
<dbReference type="STRING" id="1116391.PM3016_2008"/>
<dbReference type="HOGENOM" id="CLU_278469_0_0_9"/>
<dbReference type="AlphaFoldDB" id="H6NA64"/>
<proteinExistence type="predicted"/>
<dbReference type="KEGG" id="pmq:PM3016_2008"/>
<dbReference type="InterPro" id="IPR008929">
    <property type="entry name" value="Chondroitin_lyas"/>
</dbReference>
<dbReference type="Gene3D" id="1.50.10.100">
    <property type="entry name" value="Chondroitin AC/alginate lyase"/>
    <property type="match status" value="1"/>
</dbReference>
<name>H6NA64_9BACL</name>
<gene>
    <name evidence="2" type="ORF">PM3016_2008</name>
</gene>
<organism evidence="2 3">
    <name type="scientific">Paenibacillus mucilaginosus 3016</name>
    <dbReference type="NCBI Taxonomy" id="1116391"/>
    <lineage>
        <taxon>Bacteria</taxon>
        <taxon>Bacillati</taxon>
        <taxon>Bacillota</taxon>
        <taxon>Bacilli</taxon>
        <taxon>Bacillales</taxon>
        <taxon>Paenibacillaceae</taxon>
        <taxon>Paenibacillus</taxon>
    </lineage>
</organism>
<sequence length="1152" mass="130504">MIAVITKIDLLKDWNVSGVQDAKGGYALADSVTLEYPSPVNAVGWYGMGFERGNDSSLDAMGWYGLKLALRSDAEEAEIRVMAGFMDGRSVSTRLLLAGPAEHRVKVRLADFEIEGIKANIWRFLKSFELLGNADLLSASLVRGDRIYVETNVLGRSGAVDEDVIYTMNVHNCTDARQRVSVRQLFYGWESLLPVITPEQFVLEPRASQEVAAAVKVHQAMVQGGHETTVLQFVPNGDSGSAVKVEFKTLSRLPHPYIYHNEQQWRETREKIDKYPQFKPGYDQILADADNWEVKPPVPVDERDYCYDTHEEHGIMSAAYAYALTGEIRYAEKVAQFLRYFIDDETGYPRKKKGCSQSYVQEGHFFQHLAIPYDIIHSAGVLTPDEHKGVEKTFRIYMDILDHHIQRGHISNWLLSEITGAFYCALAIEDIERALRFVFGPGGAVDQLKYGLFNDGWWYECSVGYNTWVSSMFIHMARALLPFGYNILHTHFAVPFSDEVNSTYRGADAEVKFGMYNKKWGGRVKNYVCIKDMFDAAIPFLDYRGVLFGISDSDEKKLEGVHFGSTYDLAYHYYKDPEYIPVIKQNVRPDPIFGHAELPDTPSSFIKKNAYSDNIGIAMLRSQTPEREQREQIQAVLRYGSHGYAHGHFDRTALLSVMRYGRSFFNPEHVWWGYAHFMYKFYVQNSMTKNMVAVDDKVQVPSDSKRLLFYSGKAIQAAAVETQSKWAYPPYGGMVYNENETLQERCRRNASSLPELEDAPPYGEMSDFTEPIRQRRVMAVTDDYIVLFDDVKGEQEHEYSSLFQIKGFQGLQAEVLVKKGHSGQWTENPLSDAQFITDCHWYEVRGTSTARFCTIFGEGEDQRGNRTFHNTPGELHMDVHTAWPRQTEQVVGLAAEYHGITIPMEYRVEVDGAVTAQGEFGAWLLGEGRCDADLRGAETLTLRVKQHPTYNEQNYAQRTKQGLFWGEAYVELADGSRRDLSDLILHYDNVDQGFGIGRDYEGGRVTIVGREYPDAIPASPLDHDREGVITLDLTGLGAVRFMGLIGADAFPGDEEQRRRTYGVRTRGRAARFITVVEPYEAEAMVKSVRSHDERSVEVLLKDGRTQIITVDELEGDDLAVRIAEYRAGQLLREETAGKGKPSSEPVKAGLCR</sequence>
<dbReference type="PANTHER" id="PTHR39210">
    <property type="entry name" value="HEPARIN-SULFATE LYASE"/>
    <property type="match status" value="1"/>
</dbReference>
<feature type="region of interest" description="Disordered" evidence="1">
    <location>
        <begin position="1133"/>
        <end position="1152"/>
    </location>
</feature>
<dbReference type="SUPFAM" id="SSF48230">
    <property type="entry name" value="Chondroitin AC/alginate lyase"/>
    <property type="match status" value="1"/>
</dbReference>
<evidence type="ECO:0000313" key="2">
    <source>
        <dbReference type="EMBL" id="AFC28908.1"/>
    </source>
</evidence>
<dbReference type="PANTHER" id="PTHR39210:SF1">
    <property type="entry name" value="HEPARIN-SULFATE LYASE"/>
    <property type="match status" value="1"/>
</dbReference>
<reference evidence="2 3" key="1">
    <citation type="journal article" date="2012" name="J. Bacteriol.">
        <title>Complete Genome Sequence of Paenibacillus mucilaginosus 3016, a Bacterium Functional as Microbial Fertilizer.</title>
        <authorList>
            <person name="Ma M."/>
            <person name="Wang Z."/>
            <person name="Li L."/>
            <person name="Jiang X."/>
            <person name="Guan D."/>
            <person name="Cao F."/>
            <person name="Chen H."/>
            <person name="Wang X."/>
            <person name="Shen D."/>
            <person name="Du B."/>
            <person name="Li J."/>
        </authorList>
    </citation>
    <scope>NUCLEOTIDE SEQUENCE [LARGE SCALE GENOMIC DNA]</scope>
    <source>
        <strain evidence="2 3">3016</strain>
    </source>
</reference>
<evidence type="ECO:0008006" key="4">
    <source>
        <dbReference type="Google" id="ProtNLM"/>
    </source>
</evidence>
<accession>H6NA64</accession>
<dbReference type="EMBL" id="CP003235">
    <property type="protein sequence ID" value="AFC28908.1"/>
    <property type="molecule type" value="Genomic_DNA"/>
</dbReference>
<evidence type="ECO:0000256" key="1">
    <source>
        <dbReference type="SAM" id="MobiDB-lite"/>
    </source>
</evidence>